<dbReference type="Proteomes" id="UP000769157">
    <property type="component" value="Unassembled WGS sequence"/>
</dbReference>
<protein>
    <submittedName>
        <fullName evidence="2">Uncharacterized protein</fullName>
    </submittedName>
</protein>
<evidence type="ECO:0000313" key="2">
    <source>
        <dbReference type="EMBL" id="KAH3664229.1"/>
    </source>
</evidence>
<evidence type="ECO:0000313" key="3">
    <source>
        <dbReference type="Proteomes" id="UP000769157"/>
    </source>
</evidence>
<dbReference type="AlphaFoldDB" id="A0A9P8P3Y2"/>
<dbReference type="EMBL" id="JAEUBE010000327">
    <property type="protein sequence ID" value="KAH3664229.1"/>
    <property type="molecule type" value="Genomic_DNA"/>
</dbReference>
<comment type="caution">
    <text evidence="2">The sequence shown here is derived from an EMBL/GenBank/DDBJ whole genome shotgun (WGS) entry which is preliminary data.</text>
</comment>
<feature type="compositionally biased region" description="Low complexity" evidence="1">
    <location>
        <begin position="94"/>
        <end position="110"/>
    </location>
</feature>
<feature type="region of interest" description="Disordered" evidence="1">
    <location>
        <begin position="93"/>
        <end position="118"/>
    </location>
</feature>
<dbReference type="RefSeq" id="XP_046060501.1">
    <property type="nucleotide sequence ID" value="XM_046205674.1"/>
</dbReference>
<proteinExistence type="predicted"/>
<dbReference type="GeneID" id="70236545"/>
<evidence type="ECO:0000256" key="1">
    <source>
        <dbReference type="SAM" id="MobiDB-lite"/>
    </source>
</evidence>
<sequence>MDEVCKSVAAKPHRPDFTWNETLDLRLVPVLKSSISEVRIDDSSLTVALSAVSVDPPPRWWIWCWVSRTRVVVVGFSLYDGELENLEYGFGLRSESSNSDSSSESSTSRSSDSDESDD</sequence>
<reference evidence="2" key="1">
    <citation type="journal article" date="2021" name="Open Biol.">
        <title>Shared evolutionary footprints suggest mitochondrial oxidative damage underlies multiple complex I losses in fungi.</title>
        <authorList>
            <person name="Schikora-Tamarit M.A."/>
            <person name="Marcet-Houben M."/>
            <person name="Nosek J."/>
            <person name="Gabaldon T."/>
        </authorList>
    </citation>
    <scope>NUCLEOTIDE SEQUENCE</scope>
    <source>
        <strain evidence="2">CBS6075</strain>
    </source>
</reference>
<accession>A0A9P8P3Y2</accession>
<organism evidence="2 3">
    <name type="scientific">Ogataea philodendri</name>
    <dbReference type="NCBI Taxonomy" id="1378263"/>
    <lineage>
        <taxon>Eukaryota</taxon>
        <taxon>Fungi</taxon>
        <taxon>Dikarya</taxon>
        <taxon>Ascomycota</taxon>
        <taxon>Saccharomycotina</taxon>
        <taxon>Pichiomycetes</taxon>
        <taxon>Pichiales</taxon>
        <taxon>Pichiaceae</taxon>
        <taxon>Ogataea</taxon>
    </lineage>
</organism>
<name>A0A9P8P3Y2_9ASCO</name>
<keyword evidence="3" id="KW-1185">Reference proteome</keyword>
<reference evidence="2" key="2">
    <citation type="submission" date="2021-01" db="EMBL/GenBank/DDBJ databases">
        <authorList>
            <person name="Schikora-Tamarit M.A."/>
        </authorList>
    </citation>
    <scope>NUCLEOTIDE SEQUENCE</scope>
    <source>
        <strain evidence="2">CBS6075</strain>
    </source>
</reference>
<gene>
    <name evidence="2" type="ORF">OGAPHI_004580</name>
</gene>